<name>A0AAD3TCY5_NEPGR</name>
<keyword evidence="1" id="KW-0472">Membrane</keyword>
<organism evidence="2 3">
    <name type="scientific">Nepenthes gracilis</name>
    <name type="common">Slender pitcher plant</name>
    <dbReference type="NCBI Taxonomy" id="150966"/>
    <lineage>
        <taxon>Eukaryota</taxon>
        <taxon>Viridiplantae</taxon>
        <taxon>Streptophyta</taxon>
        <taxon>Embryophyta</taxon>
        <taxon>Tracheophyta</taxon>
        <taxon>Spermatophyta</taxon>
        <taxon>Magnoliopsida</taxon>
        <taxon>eudicotyledons</taxon>
        <taxon>Gunneridae</taxon>
        <taxon>Pentapetalae</taxon>
        <taxon>Caryophyllales</taxon>
        <taxon>Nepenthaceae</taxon>
        <taxon>Nepenthes</taxon>
    </lineage>
</organism>
<dbReference type="EMBL" id="BSYO01000031">
    <property type="protein sequence ID" value="GMH26511.1"/>
    <property type="molecule type" value="Genomic_DNA"/>
</dbReference>
<keyword evidence="3" id="KW-1185">Reference proteome</keyword>
<feature type="transmembrane region" description="Helical" evidence="1">
    <location>
        <begin position="81"/>
        <end position="104"/>
    </location>
</feature>
<keyword evidence="1" id="KW-1133">Transmembrane helix</keyword>
<feature type="transmembrane region" description="Helical" evidence="1">
    <location>
        <begin position="110"/>
        <end position="135"/>
    </location>
</feature>
<evidence type="ECO:0000256" key="1">
    <source>
        <dbReference type="SAM" id="Phobius"/>
    </source>
</evidence>
<protein>
    <submittedName>
        <fullName evidence="2">Uncharacterized protein</fullName>
    </submittedName>
</protein>
<feature type="transmembrane region" description="Helical" evidence="1">
    <location>
        <begin position="32"/>
        <end position="58"/>
    </location>
</feature>
<accession>A0AAD3TCY5</accession>
<proteinExistence type="predicted"/>
<sequence length="157" mass="17147">MDFGLNLGPIGVFDMHTLDLCFELDADVADGIVVVLGSAGGAIGSLAWNRFFVAYFFAMQNCIRRPLLFVGSKFAYGCRRVFSFFGCGIVFFGVASDACILWPWGPESCGVFFCSWFSIGITSRFLDVLFAGIVLNRVEVLMPIRLILPLGGPCFAV</sequence>
<evidence type="ECO:0000313" key="3">
    <source>
        <dbReference type="Proteomes" id="UP001279734"/>
    </source>
</evidence>
<dbReference type="Proteomes" id="UP001279734">
    <property type="component" value="Unassembled WGS sequence"/>
</dbReference>
<evidence type="ECO:0000313" key="2">
    <source>
        <dbReference type="EMBL" id="GMH26511.1"/>
    </source>
</evidence>
<reference evidence="2" key="1">
    <citation type="submission" date="2023-05" db="EMBL/GenBank/DDBJ databases">
        <title>Nepenthes gracilis genome sequencing.</title>
        <authorList>
            <person name="Fukushima K."/>
        </authorList>
    </citation>
    <scope>NUCLEOTIDE SEQUENCE</scope>
    <source>
        <strain evidence="2">SING2019-196</strain>
    </source>
</reference>
<gene>
    <name evidence="2" type="ORF">Nepgr_028354</name>
</gene>
<keyword evidence="1" id="KW-0812">Transmembrane</keyword>
<comment type="caution">
    <text evidence="2">The sequence shown here is derived from an EMBL/GenBank/DDBJ whole genome shotgun (WGS) entry which is preliminary data.</text>
</comment>
<dbReference type="AlphaFoldDB" id="A0AAD3TCY5"/>